<reference evidence="1 4" key="3">
    <citation type="submission" date="2020-08" db="EMBL/GenBank/DDBJ databases">
        <title>Genomic Encyclopedia of Type Strains, Phase IV (KMG-IV): sequencing the most valuable type-strain genomes for metagenomic binning, comparative biology and taxonomic classification.</title>
        <authorList>
            <person name="Goeker M."/>
        </authorList>
    </citation>
    <scope>NUCLEOTIDE SEQUENCE [LARGE SCALE GENOMIC DNA]</scope>
    <source>
        <strain evidence="1 4">DSM 23868</strain>
    </source>
</reference>
<proteinExistence type="predicted"/>
<dbReference type="OrthoDB" id="9806592at2"/>
<evidence type="ECO:0000313" key="4">
    <source>
        <dbReference type="Proteomes" id="UP000553980"/>
    </source>
</evidence>
<dbReference type="AlphaFoldDB" id="A0A5C5CSK3"/>
<accession>A0A5C5CSK3</accession>
<dbReference type="EMBL" id="VEWK01000002">
    <property type="protein sequence ID" value="TNV14450.1"/>
    <property type="molecule type" value="Genomic_DNA"/>
</dbReference>
<evidence type="ECO:0000313" key="2">
    <source>
        <dbReference type="EMBL" id="TNV14450.1"/>
    </source>
</evidence>
<reference evidence="2 3" key="1">
    <citation type="journal article" date="2011" name="Int. J. Syst. Evol. Microbiol.">
        <title>Ochrobactrum pecoris sp. nov., isolated from farm animals.</title>
        <authorList>
            <person name="Kampfer P."/>
            <person name="Huber B."/>
            <person name="Busse H.J."/>
            <person name="Scholz H.C."/>
            <person name="Tomaso H."/>
            <person name="Hotzel H."/>
            <person name="Melzer F."/>
        </authorList>
    </citation>
    <scope>NUCLEOTIDE SEQUENCE [LARGE SCALE GENOMIC DNA]</scope>
    <source>
        <strain evidence="2 3">08RB2639</strain>
    </source>
</reference>
<keyword evidence="4" id="KW-1185">Reference proteome</keyword>
<reference evidence="2" key="2">
    <citation type="submission" date="2019-06" db="EMBL/GenBank/DDBJ databases">
        <authorList>
            <person name="Hu M."/>
        </authorList>
    </citation>
    <scope>NUCLEOTIDE SEQUENCE</scope>
    <source>
        <strain evidence="2">08RB2639</strain>
    </source>
</reference>
<name>A0A5C5CSK3_9HYPH</name>
<organism evidence="2 3">
    <name type="scientific">Brucella pecoris</name>
    <dbReference type="NCBI Taxonomy" id="867683"/>
    <lineage>
        <taxon>Bacteria</taxon>
        <taxon>Pseudomonadati</taxon>
        <taxon>Pseudomonadota</taxon>
        <taxon>Alphaproteobacteria</taxon>
        <taxon>Hyphomicrobiales</taxon>
        <taxon>Brucellaceae</taxon>
        <taxon>Brucella/Ochrobactrum group</taxon>
        <taxon>Brucella</taxon>
    </lineage>
</organism>
<gene>
    <name evidence="2" type="ORF">FIB18_04255</name>
    <name evidence="1" type="ORF">GGQ79_001111</name>
</gene>
<evidence type="ECO:0008006" key="5">
    <source>
        <dbReference type="Google" id="ProtNLM"/>
    </source>
</evidence>
<evidence type="ECO:0000313" key="1">
    <source>
        <dbReference type="EMBL" id="MBB4092626.1"/>
    </source>
</evidence>
<dbReference type="EMBL" id="JACIEX010000002">
    <property type="protein sequence ID" value="MBB4092626.1"/>
    <property type="molecule type" value="Genomic_DNA"/>
</dbReference>
<dbReference type="RefSeq" id="WP_140019587.1">
    <property type="nucleotide sequence ID" value="NZ_JACIEX010000002.1"/>
</dbReference>
<dbReference type="Proteomes" id="UP000553980">
    <property type="component" value="Unassembled WGS sequence"/>
</dbReference>
<dbReference type="Proteomes" id="UP000313390">
    <property type="component" value="Unassembled WGS sequence"/>
</dbReference>
<sequence>MTKLNLRKMPDSLPMQMQEVRLLPSGVDAETRTLDLVWTTGATVRRRRYVGWDTVVPFDEILLVSDKAIDLSRMNAGAPVLDSHSVWSTFSQVAVVERAWVDGGEGKAKIRFPKAGIDERADRMFGLVSDGIIKNVSVGYSIDKIRIEEAQKKGEVEKVFVERWTPNEISFVTVPADPGAQVRNHADTFPLMIDRKPVSTFAASARMRMAEAVRRLA</sequence>
<comment type="caution">
    <text evidence="2">The sequence shown here is derived from an EMBL/GenBank/DDBJ whole genome shotgun (WGS) entry which is preliminary data.</text>
</comment>
<evidence type="ECO:0000313" key="3">
    <source>
        <dbReference type="Proteomes" id="UP000313390"/>
    </source>
</evidence>
<protein>
    <recommendedName>
        <fullName evidence="5">Caudovirus prohead protease</fullName>
    </recommendedName>
</protein>